<evidence type="ECO:0000313" key="2">
    <source>
        <dbReference type="Proteomes" id="UP000594468"/>
    </source>
</evidence>
<sequence length="226" mass="26315">MFPDDRVLVGVINRKRDLDMLLREHWYRIPESQMPQGVYTEYVAFFLSGSAARRFGASGIYYYGKRSGVELQLRHQLLPDEPNHKHANHRYYKVQLHSVQEKTPPLLNTDNRVISFIYTTWDRFVKAQIVADLYSHDDYFVDRIYHALRDKRVRTQRFWDAERRATGKPAHVRILCEQGPVYAAMEPGEDVDVFIEKAAAEDEILARILAAMKAKGGPVITPMLYD</sequence>
<name>A0A7S8E6Z4_9CHLR</name>
<dbReference type="Proteomes" id="UP000594468">
    <property type="component" value="Chromosome"/>
</dbReference>
<protein>
    <submittedName>
        <fullName evidence="1">Uncharacterized protein</fullName>
    </submittedName>
</protein>
<dbReference type="AlphaFoldDB" id="A0A7S8E6Z4"/>
<dbReference type="KEGG" id="pmet:G4Y79_17625"/>
<dbReference type="RefSeq" id="WP_195169570.1">
    <property type="nucleotide sequence ID" value="NZ_CP062983.1"/>
</dbReference>
<accession>A0A7S8E6Z4</accession>
<organism evidence="1 2">
    <name type="scientific">Phototrophicus methaneseepsis</name>
    <dbReference type="NCBI Taxonomy" id="2710758"/>
    <lineage>
        <taxon>Bacteria</taxon>
        <taxon>Bacillati</taxon>
        <taxon>Chloroflexota</taxon>
        <taxon>Candidatus Thermofontia</taxon>
        <taxon>Phototrophicales</taxon>
        <taxon>Phototrophicaceae</taxon>
        <taxon>Phototrophicus</taxon>
    </lineage>
</organism>
<dbReference type="EMBL" id="CP062983">
    <property type="protein sequence ID" value="QPC81497.1"/>
    <property type="molecule type" value="Genomic_DNA"/>
</dbReference>
<evidence type="ECO:0000313" key="1">
    <source>
        <dbReference type="EMBL" id="QPC81497.1"/>
    </source>
</evidence>
<proteinExistence type="predicted"/>
<keyword evidence="2" id="KW-1185">Reference proteome</keyword>
<gene>
    <name evidence="1" type="ORF">G4Y79_17625</name>
</gene>
<reference evidence="1 2" key="1">
    <citation type="submission" date="2020-02" db="EMBL/GenBank/DDBJ databases">
        <authorList>
            <person name="Zheng R.K."/>
            <person name="Sun C.M."/>
        </authorList>
    </citation>
    <scope>NUCLEOTIDE SEQUENCE [LARGE SCALE GENOMIC DNA]</scope>
    <source>
        <strain evidence="2">rifampicinis</strain>
    </source>
</reference>